<dbReference type="GO" id="GO:0031012">
    <property type="term" value="C:extracellular matrix"/>
    <property type="evidence" value="ECO:0007669"/>
    <property type="project" value="TreeGrafter"/>
</dbReference>
<dbReference type="GO" id="GO:0005615">
    <property type="term" value="C:extracellular space"/>
    <property type="evidence" value="ECO:0007669"/>
    <property type="project" value="TreeGrafter"/>
</dbReference>
<dbReference type="STRING" id="7398.A0A1B0A482"/>
<reference evidence="6" key="1">
    <citation type="submission" date="2014-03" db="EMBL/GenBank/DDBJ databases">
        <authorList>
            <person name="Aksoy S."/>
            <person name="Warren W."/>
            <person name="Wilson R.K."/>
        </authorList>
    </citation>
    <scope>NUCLEOTIDE SEQUENCE [LARGE SCALE GENOMIC DNA]</scope>
    <source>
        <strain evidence="6">IAEA</strain>
    </source>
</reference>
<proteinExistence type="predicted"/>
<protein>
    <submittedName>
        <fullName evidence="5">Uncharacterized protein</fullName>
    </submittedName>
</protein>
<evidence type="ECO:0000313" key="6">
    <source>
        <dbReference type="Proteomes" id="UP000092445"/>
    </source>
</evidence>
<dbReference type="InterPro" id="IPR031311">
    <property type="entry name" value="CHIT_BIND_RR_consensus"/>
</dbReference>
<dbReference type="Pfam" id="PF00379">
    <property type="entry name" value="Chitin_bind_4"/>
    <property type="match status" value="1"/>
</dbReference>
<dbReference type="EnsemblMetazoa" id="GPAI034002-RA">
    <property type="protein sequence ID" value="GPAI034002-PA"/>
    <property type="gene ID" value="GPAI034002"/>
</dbReference>
<dbReference type="InterPro" id="IPR051217">
    <property type="entry name" value="Insect_Cuticle_Struc_Prot"/>
</dbReference>
<dbReference type="GO" id="GO:0042302">
    <property type="term" value="F:structural constituent of cuticle"/>
    <property type="evidence" value="ECO:0007669"/>
    <property type="project" value="UniProtKB-UniRule"/>
</dbReference>
<sequence>MVCKFVLTLTLIAAANAAVVVPAAPVLAKNVELEEYDPHPQYKYGYDVHDTLSGDAKGHVEERDGDLVRGEYSLIDSDGFKRTVSYTADDINGFNAVVRREPLAVAAPVVAAAPIIKAAPLVAAAPAVRPAPLVAAAPAVRAAPLVAAAPAVRAAPLVAAAPAVRAAPLVATGPAVGAAPLVAATPAVRAAPLFAPAPFVKTSAPLIAPAPIVKSAPLLAAPVNYFAPTFAVRHF</sequence>
<dbReference type="VEuPathDB" id="VectorBase:GPAI034002"/>
<dbReference type="PRINTS" id="PR00947">
    <property type="entry name" value="CUTICLE"/>
</dbReference>
<name>A0A1B0A482_GLOPL</name>
<evidence type="ECO:0000256" key="3">
    <source>
        <dbReference type="PROSITE-ProRule" id="PRU00497"/>
    </source>
</evidence>
<keyword evidence="1 3" id="KW-0193">Cuticle</keyword>
<reference evidence="5" key="2">
    <citation type="submission" date="2020-05" db="UniProtKB">
        <authorList>
            <consortium name="EnsemblMetazoa"/>
        </authorList>
    </citation>
    <scope>IDENTIFICATION</scope>
    <source>
        <strain evidence="5">IAEA</strain>
    </source>
</reference>
<keyword evidence="4" id="KW-0732">Signal</keyword>
<organism evidence="5 6">
    <name type="scientific">Glossina pallidipes</name>
    <name type="common">Tsetse fly</name>
    <dbReference type="NCBI Taxonomy" id="7398"/>
    <lineage>
        <taxon>Eukaryota</taxon>
        <taxon>Metazoa</taxon>
        <taxon>Ecdysozoa</taxon>
        <taxon>Arthropoda</taxon>
        <taxon>Hexapoda</taxon>
        <taxon>Insecta</taxon>
        <taxon>Pterygota</taxon>
        <taxon>Neoptera</taxon>
        <taxon>Endopterygota</taxon>
        <taxon>Diptera</taxon>
        <taxon>Brachycera</taxon>
        <taxon>Muscomorpha</taxon>
        <taxon>Hippoboscoidea</taxon>
        <taxon>Glossinidae</taxon>
        <taxon>Glossina</taxon>
    </lineage>
</organism>
<evidence type="ECO:0000256" key="2">
    <source>
        <dbReference type="ARBA" id="ARBA00022737"/>
    </source>
</evidence>
<feature type="chain" id="PRO_5008403494" evidence="4">
    <location>
        <begin position="18"/>
        <end position="235"/>
    </location>
</feature>
<dbReference type="AlphaFoldDB" id="A0A1B0A482"/>
<feature type="signal peptide" evidence="4">
    <location>
        <begin position="1"/>
        <end position="17"/>
    </location>
</feature>
<evidence type="ECO:0000256" key="1">
    <source>
        <dbReference type="ARBA" id="ARBA00022460"/>
    </source>
</evidence>
<dbReference type="PROSITE" id="PS00233">
    <property type="entry name" value="CHIT_BIND_RR_1"/>
    <property type="match status" value="1"/>
</dbReference>
<dbReference type="PANTHER" id="PTHR12236:SF94">
    <property type="entry name" value="CCP84AA-RELATED"/>
    <property type="match status" value="1"/>
</dbReference>
<keyword evidence="6" id="KW-1185">Reference proteome</keyword>
<dbReference type="PANTHER" id="PTHR12236">
    <property type="entry name" value="STRUCTURAL CONTITUENT OF CUTICLE"/>
    <property type="match status" value="1"/>
</dbReference>
<dbReference type="Proteomes" id="UP000092445">
    <property type="component" value="Unassembled WGS sequence"/>
</dbReference>
<accession>A0A1B0A482</accession>
<keyword evidence="2" id="KW-0677">Repeat</keyword>
<dbReference type="InterPro" id="IPR000618">
    <property type="entry name" value="Insect_cuticle"/>
</dbReference>
<dbReference type="PROSITE" id="PS51155">
    <property type="entry name" value="CHIT_BIND_RR_2"/>
    <property type="match status" value="1"/>
</dbReference>
<evidence type="ECO:0000313" key="5">
    <source>
        <dbReference type="EnsemblMetazoa" id="GPAI034002-PA"/>
    </source>
</evidence>
<evidence type="ECO:0000256" key="4">
    <source>
        <dbReference type="SAM" id="SignalP"/>
    </source>
</evidence>